<name>A0A834HN62_RHYFE</name>
<comment type="caution">
    <text evidence="1">The sequence shown here is derived from an EMBL/GenBank/DDBJ whole genome shotgun (WGS) entry which is preliminary data.</text>
</comment>
<evidence type="ECO:0000313" key="1">
    <source>
        <dbReference type="EMBL" id="KAF7264593.1"/>
    </source>
</evidence>
<accession>A0A834HN62</accession>
<proteinExistence type="predicted"/>
<organism evidence="1 2">
    <name type="scientific">Rhynchophorus ferrugineus</name>
    <name type="common">Red palm weevil</name>
    <name type="synonym">Curculio ferrugineus</name>
    <dbReference type="NCBI Taxonomy" id="354439"/>
    <lineage>
        <taxon>Eukaryota</taxon>
        <taxon>Metazoa</taxon>
        <taxon>Ecdysozoa</taxon>
        <taxon>Arthropoda</taxon>
        <taxon>Hexapoda</taxon>
        <taxon>Insecta</taxon>
        <taxon>Pterygota</taxon>
        <taxon>Neoptera</taxon>
        <taxon>Endopterygota</taxon>
        <taxon>Coleoptera</taxon>
        <taxon>Polyphaga</taxon>
        <taxon>Cucujiformia</taxon>
        <taxon>Curculionidae</taxon>
        <taxon>Dryophthorinae</taxon>
        <taxon>Rhynchophorus</taxon>
    </lineage>
</organism>
<dbReference type="EMBL" id="JAACXV010016555">
    <property type="protein sequence ID" value="KAF7264593.1"/>
    <property type="molecule type" value="Genomic_DNA"/>
</dbReference>
<dbReference type="AlphaFoldDB" id="A0A834HN62"/>
<protein>
    <submittedName>
        <fullName evidence="1">Uncharacterized protein</fullName>
    </submittedName>
</protein>
<evidence type="ECO:0000313" key="2">
    <source>
        <dbReference type="Proteomes" id="UP000625711"/>
    </source>
</evidence>
<reference evidence="1" key="1">
    <citation type="submission" date="2020-08" db="EMBL/GenBank/DDBJ databases">
        <title>Genome sequencing and assembly of the red palm weevil Rhynchophorus ferrugineus.</title>
        <authorList>
            <person name="Dias G.B."/>
            <person name="Bergman C.M."/>
            <person name="Manee M."/>
        </authorList>
    </citation>
    <scope>NUCLEOTIDE SEQUENCE</scope>
    <source>
        <strain evidence="1">AA-2017</strain>
        <tissue evidence="1">Whole larva</tissue>
    </source>
</reference>
<dbReference type="Proteomes" id="UP000625711">
    <property type="component" value="Unassembled WGS sequence"/>
</dbReference>
<sequence>MGADDDKKRQNDDAESIVTHHADCSQAVCDPRRSPIRRGVNNLEINIVVRDVARCHPRNKSNPTPGHLVLYLACIEAFPRSSFERRGSLFRFVSHFLRNRPSPEVSVTMGKNNGDR</sequence>
<keyword evidence="2" id="KW-1185">Reference proteome</keyword>
<feature type="non-terminal residue" evidence="1">
    <location>
        <position position="1"/>
    </location>
</feature>
<gene>
    <name evidence="1" type="ORF">GWI33_022976</name>
</gene>